<reference evidence="1 2" key="1">
    <citation type="submission" date="2016-10" db="EMBL/GenBank/DDBJ databases">
        <authorList>
            <person name="Varghese N."/>
            <person name="Submissions S."/>
        </authorList>
    </citation>
    <scope>NUCLEOTIDE SEQUENCE [LARGE SCALE GENOMIC DNA]</scope>
    <source>
        <strain evidence="1 2">22B</strain>
    </source>
</reference>
<evidence type="ECO:0000313" key="2">
    <source>
        <dbReference type="Proteomes" id="UP000243374"/>
    </source>
</evidence>
<gene>
    <name evidence="1" type="ORF">SAMN04487865_10106</name>
</gene>
<dbReference type="Proteomes" id="UP000243374">
    <property type="component" value="Unassembled WGS sequence"/>
</dbReference>
<accession>A0A662Z957</accession>
<dbReference type="AlphaFoldDB" id="A0A662Z957"/>
<proteinExistence type="predicted"/>
<dbReference type="EMBL" id="FOSF01000010">
    <property type="protein sequence ID" value="SFJ95991.1"/>
    <property type="molecule type" value="Genomic_DNA"/>
</dbReference>
<keyword evidence="2" id="KW-1185">Reference proteome</keyword>
<sequence>MGHSRQYLSRLFSGLTPLNDELAKKINETFDRVSADLIRNRSRADTATADNLALFYSLYKTAQMHGVEFETYMRKAISVMTEHMSEIEFEKDNRGTIIGYKSDSISKEVLESVMPWNLHI</sequence>
<protein>
    <submittedName>
        <fullName evidence="1">Uncharacterized protein</fullName>
    </submittedName>
</protein>
<organism evidence="1 2">
    <name type="scientific">Succinivibrio dextrinosolvens</name>
    <dbReference type="NCBI Taxonomy" id="83771"/>
    <lineage>
        <taxon>Bacteria</taxon>
        <taxon>Pseudomonadati</taxon>
        <taxon>Pseudomonadota</taxon>
        <taxon>Gammaproteobacteria</taxon>
        <taxon>Aeromonadales</taxon>
        <taxon>Succinivibrionaceae</taxon>
        <taxon>Succinivibrio</taxon>
    </lineage>
</organism>
<name>A0A662Z957_9GAMM</name>
<evidence type="ECO:0000313" key="1">
    <source>
        <dbReference type="EMBL" id="SFJ95991.1"/>
    </source>
</evidence>